<reference evidence="1 2" key="1">
    <citation type="submission" date="2019-06" db="EMBL/GenBank/DDBJ databases">
        <title>A novel bacterium of genus Pontibacter, isolated from marine sediment.</title>
        <authorList>
            <person name="Huang H."/>
            <person name="Mo K."/>
            <person name="Hu Y."/>
        </authorList>
    </citation>
    <scope>NUCLEOTIDE SEQUENCE [LARGE SCALE GENOMIC DNA]</scope>
    <source>
        <strain evidence="1 2">HB172049</strain>
    </source>
</reference>
<gene>
    <name evidence="1" type="ORF">FJM65_01350</name>
</gene>
<evidence type="ECO:0000313" key="1">
    <source>
        <dbReference type="EMBL" id="TPE46019.1"/>
    </source>
</evidence>
<dbReference type="OrthoDB" id="851057at2"/>
<sequence>MMIFDSPYVHISFREERGLLLIQWLRKPDHAKLVEAYLCALDFVSSSLSTLFFYTDLTSIGPLSREQENWLTQEFYPKVYQCLQTDIFAAVVFSEDHFKAIVTNYQLPSAALQHHFIQFNYFTSQEEALQWLLDVKKGQDVANLPRIS</sequence>
<evidence type="ECO:0000313" key="2">
    <source>
        <dbReference type="Proteomes" id="UP000316727"/>
    </source>
</evidence>
<name>A0A501W8S7_9BACT</name>
<dbReference type="Proteomes" id="UP000316727">
    <property type="component" value="Unassembled WGS sequence"/>
</dbReference>
<protein>
    <recommendedName>
        <fullName evidence="3">STAS/SEC14 domain-containing protein</fullName>
    </recommendedName>
</protein>
<dbReference type="EMBL" id="VFRQ01000001">
    <property type="protein sequence ID" value="TPE46019.1"/>
    <property type="molecule type" value="Genomic_DNA"/>
</dbReference>
<dbReference type="RefSeq" id="WP_140618615.1">
    <property type="nucleotide sequence ID" value="NZ_VFRQ01000001.1"/>
</dbReference>
<dbReference type="AlphaFoldDB" id="A0A501W8S7"/>
<evidence type="ECO:0008006" key="3">
    <source>
        <dbReference type="Google" id="ProtNLM"/>
    </source>
</evidence>
<comment type="caution">
    <text evidence="1">The sequence shown here is derived from an EMBL/GenBank/DDBJ whole genome shotgun (WGS) entry which is preliminary data.</text>
</comment>
<proteinExistence type="predicted"/>
<keyword evidence="2" id="KW-1185">Reference proteome</keyword>
<organism evidence="1 2">
    <name type="scientific">Pontibacter mangrovi</name>
    <dbReference type="NCBI Taxonomy" id="2589816"/>
    <lineage>
        <taxon>Bacteria</taxon>
        <taxon>Pseudomonadati</taxon>
        <taxon>Bacteroidota</taxon>
        <taxon>Cytophagia</taxon>
        <taxon>Cytophagales</taxon>
        <taxon>Hymenobacteraceae</taxon>
        <taxon>Pontibacter</taxon>
    </lineage>
</organism>
<accession>A0A501W8S7</accession>